<dbReference type="EMBL" id="BAABIQ010000044">
    <property type="protein sequence ID" value="GAA4807857.1"/>
    <property type="molecule type" value="Genomic_DNA"/>
</dbReference>
<evidence type="ECO:0000313" key="2">
    <source>
        <dbReference type="EMBL" id="GAA4807857.1"/>
    </source>
</evidence>
<dbReference type="Proteomes" id="UP001501411">
    <property type="component" value="Unassembled WGS sequence"/>
</dbReference>
<dbReference type="RefSeq" id="WP_345235146.1">
    <property type="nucleotide sequence ID" value="NZ_BAABIQ010000044.1"/>
</dbReference>
<organism evidence="2 3">
    <name type="scientific">Olivibacter ginsenosidimutans</name>
    <dbReference type="NCBI Taxonomy" id="1176537"/>
    <lineage>
        <taxon>Bacteria</taxon>
        <taxon>Pseudomonadati</taxon>
        <taxon>Bacteroidota</taxon>
        <taxon>Sphingobacteriia</taxon>
        <taxon>Sphingobacteriales</taxon>
        <taxon>Sphingobacteriaceae</taxon>
        <taxon>Olivibacter</taxon>
    </lineage>
</organism>
<sequence length="109" mass="12343">MKTLKALLLLALITLNIYQLSAHALWIETAQTGKTGQLQTVKLFFGEYAEGERDEIAKWNSDLASLELWLIKPDGQKEKLSTEARTSFLQASFTPGERWCLCVIRCPQN</sequence>
<keyword evidence="3" id="KW-1185">Reference proteome</keyword>
<accession>A0ABP9CEF4</accession>
<comment type="caution">
    <text evidence="2">The sequence shown here is derived from an EMBL/GenBank/DDBJ whole genome shotgun (WGS) entry which is preliminary data.</text>
</comment>
<feature type="signal peptide" evidence="1">
    <location>
        <begin position="1"/>
        <end position="24"/>
    </location>
</feature>
<keyword evidence="1" id="KW-0732">Signal</keyword>
<feature type="chain" id="PRO_5045395818" description="DUF4198 domain-containing protein" evidence="1">
    <location>
        <begin position="25"/>
        <end position="109"/>
    </location>
</feature>
<proteinExistence type="predicted"/>
<gene>
    <name evidence="2" type="ORF">GCM10023231_41390</name>
</gene>
<protein>
    <recommendedName>
        <fullName evidence="4">DUF4198 domain-containing protein</fullName>
    </recommendedName>
</protein>
<evidence type="ECO:0000313" key="3">
    <source>
        <dbReference type="Proteomes" id="UP001501411"/>
    </source>
</evidence>
<reference evidence="3" key="1">
    <citation type="journal article" date="2019" name="Int. J. Syst. Evol. Microbiol.">
        <title>The Global Catalogue of Microorganisms (GCM) 10K type strain sequencing project: providing services to taxonomists for standard genome sequencing and annotation.</title>
        <authorList>
            <consortium name="The Broad Institute Genomics Platform"/>
            <consortium name="The Broad Institute Genome Sequencing Center for Infectious Disease"/>
            <person name="Wu L."/>
            <person name="Ma J."/>
        </authorList>
    </citation>
    <scope>NUCLEOTIDE SEQUENCE [LARGE SCALE GENOMIC DNA]</scope>
    <source>
        <strain evidence="3">JCM 18200</strain>
    </source>
</reference>
<name>A0ABP9CEF4_9SPHI</name>
<evidence type="ECO:0008006" key="4">
    <source>
        <dbReference type="Google" id="ProtNLM"/>
    </source>
</evidence>
<evidence type="ECO:0000256" key="1">
    <source>
        <dbReference type="SAM" id="SignalP"/>
    </source>
</evidence>